<dbReference type="GO" id="GO:0045893">
    <property type="term" value="P:positive regulation of DNA-templated transcription"/>
    <property type="evidence" value="ECO:0007669"/>
    <property type="project" value="TreeGrafter"/>
</dbReference>
<dbReference type="EMBL" id="BAUL01000218">
    <property type="protein sequence ID" value="GAD97848.1"/>
    <property type="molecule type" value="Genomic_DNA"/>
</dbReference>
<dbReference type="HOGENOM" id="CLU_027500_1_0_1"/>
<sequence>MPATDLVAWAAPRLSQLLPLDDESLTQIITYSASLSKDACAEHLKNLLGDSPAALEFISSFNSRRGGGETSTQSGIASPGAGARDGTERQTNEDRNVQKKNKRTKAPLHSAGPTRRPENYGNIAGGYMKSDRDEVYMPGSSSRSKRDMGAPGAGASLSDALALSDKPAALQVPQVASSNASSLISSRNSSPGPKSSTKAPPSAAGPLISDYLPNVKSKTAKSSRHASSGTSTPGKQSITTGNIEDLTAAIAALEVSTNPTLSKEQRKCNCNASLHPLFTPAPNCLNCGKIICSLEGLQPCSFCGAALLSSEEIQSMIKELRAERGNEKMRAHNESLHHDGGPGQGLSPSKLDAAKAHRDKLLAFQAQNAQRTKVVDEAADFETPNVASTQWMSPAQRALALKKQQRILREMEEKARPEWEKKRTVMSLDIKGGRVVRTYQASPAESSREEEPDAEEEELARVAAQETGDQATTSTSGAAFGKNPLLAAGGLVRPVWKAPTGKAPVANARKERSQTWRRVQDDNDDNEQWILDGGLHGYGTEGEAT</sequence>
<feature type="compositionally biased region" description="Polar residues" evidence="1">
    <location>
        <begin position="225"/>
        <end position="240"/>
    </location>
</feature>
<feature type="compositionally biased region" description="Basic and acidic residues" evidence="1">
    <location>
        <begin position="508"/>
        <end position="521"/>
    </location>
</feature>
<feature type="region of interest" description="Disordered" evidence="1">
    <location>
        <begin position="333"/>
        <end position="352"/>
    </location>
</feature>
<evidence type="ECO:0000256" key="1">
    <source>
        <dbReference type="SAM" id="MobiDB-lite"/>
    </source>
</evidence>
<organism evidence="3 4">
    <name type="scientific">Byssochlamys spectabilis (strain No. 5 / NBRC 109023)</name>
    <name type="common">Paecilomyces variotii</name>
    <dbReference type="NCBI Taxonomy" id="1356009"/>
    <lineage>
        <taxon>Eukaryota</taxon>
        <taxon>Fungi</taxon>
        <taxon>Dikarya</taxon>
        <taxon>Ascomycota</taxon>
        <taxon>Pezizomycotina</taxon>
        <taxon>Eurotiomycetes</taxon>
        <taxon>Eurotiomycetidae</taxon>
        <taxon>Eurotiales</taxon>
        <taxon>Thermoascaceae</taxon>
        <taxon>Paecilomyces</taxon>
    </lineage>
</organism>
<feature type="region of interest" description="Disordered" evidence="1">
    <location>
        <begin position="499"/>
        <end position="545"/>
    </location>
</feature>
<evidence type="ECO:0000259" key="2">
    <source>
        <dbReference type="Pfam" id="PF06221"/>
    </source>
</evidence>
<feature type="region of interest" description="Disordered" evidence="1">
    <location>
        <begin position="438"/>
        <end position="482"/>
    </location>
</feature>
<feature type="compositionally biased region" description="Polar residues" evidence="1">
    <location>
        <begin position="467"/>
        <end position="477"/>
    </location>
</feature>
<feature type="region of interest" description="Disordered" evidence="1">
    <location>
        <begin position="64"/>
        <end position="155"/>
    </location>
</feature>
<dbReference type="InterPro" id="IPR039128">
    <property type="entry name" value="TRIP4-like"/>
</dbReference>
<dbReference type="GO" id="GO:0008270">
    <property type="term" value="F:zinc ion binding"/>
    <property type="evidence" value="ECO:0007669"/>
    <property type="project" value="InterPro"/>
</dbReference>
<dbReference type="InParanoid" id="V5G0G0"/>
<dbReference type="PANTHER" id="PTHR12963:SF4">
    <property type="entry name" value="ACTIVATING SIGNAL COINTEGRATOR 1"/>
    <property type="match status" value="1"/>
</dbReference>
<dbReference type="OrthoDB" id="338816at2759"/>
<feature type="domain" description="TRIP4/RQT4 C2HC5-type zinc finger" evidence="2">
    <location>
        <begin position="266"/>
        <end position="317"/>
    </location>
</feature>
<evidence type="ECO:0000313" key="3">
    <source>
        <dbReference type="EMBL" id="GAD97848.1"/>
    </source>
</evidence>
<comment type="caution">
    <text evidence="3">The sequence shown here is derived from an EMBL/GenBank/DDBJ whole genome shotgun (WGS) entry which is preliminary data.</text>
</comment>
<keyword evidence="4" id="KW-1185">Reference proteome</keyword>
<proteinExistence type="predicted"/>
<protein>
    <submittedName>
        <fullName evidence="3">C2HC5 finger protein</fullName>
    </submittedName>
</protein>
<feature type="region of interest" description="Disordered" evidence="1">
    <location>
        <begin position="181"/>
        <end position="240"/>
    </location>
</feature>
<feature type="compositionally biased region" description="Gly residues" evidence="1">
    <location>
        <begin position="534"/>
        <end position="545"/>
    </location>
</feature>
<feature type="compositionally biased region" description="Low complexity" evidence="1">
    <location>
        <begin position="181"/>
        <end position="196"/>
    </location>
</feature>
<dbReference type="GO" id="GO:0180022">
    <property type="term" value="C:RQC-trigger complex"/>
    <property type="evidence" value="ECO:0007669"/>
    <property type="project" value="InterPro"/>
</dbReference>
<dbReference type="Proteomes" id="UP000018001">
    <property type="component" value="Unassembled WGS sequence"/>
</dbReference>
<dbReference type="GO" id="GO:0005634">
    <property type="term" value="C:nucleus"/>
    <property type="evidence" value="ECO:0007669"/>
    <property type="project" value="InterPro"/>
</dbReference>
<dbReference type="eggNOG" id="KOG2845">
    <property type="taxonomic scope" value="Eukaryota"/>
</dbReference>
<feature type="compositionally biased region" description="Acidic residues" evidence="1">
    <location>
        <begin position="448"/>
        <end position="458"/>
    </location>
</feature>
<dbReference type="PANTHER" id="PTHR12963">
    <property type="entry name" value="THYROID RECEPTOR INTERACTING PROTEIN RELATED"/>
    <property type="match status" value="1"/>
</dbReference>
<accession>V5G0G0</accession>
<gene>
    <name evidence="3" type="ORF">PVAR5_6530</name>
</gene>
<dbReference type="InterPro" id="IPR009349">
    <property type="entry name" value="TRIP4/RQT4_C2HC5_Znf"/>
</dbReference>
<dbReference type="Pfam" id="PF06221">
    <property type="entry name" value="zf-C2HC5"/>
    <property type="match status" value="1"/>
</dbReference>
<reference evidence="4" key="1">
    <citation type="journal article" date="2014" name="Genome Announc.">
        <title>Draft genome sequence of the formaldehyde-resistant fungus Byssochlamys spectabilis No. 5 (anamorph Paecilomyces variotii No. 5) (NBRC109023).</title>
        <authorList>
            <person name="Oka T."/>
            <person name="Ekino K."/>
            <person name="Fukuda K."/>
            <person name="Nomura Y."/>
        </authorList>
    </citation>
    <scope>NUCLEOTIDE SEQUENCE [LARGE SCALE GENOMIC DNA]</scope>
    <source>
        <strain evidence="4">No. 5 / NBRC 109023</strain>
    </source>
</reference>
<name>V5G0G0_BYSSN</name>
<evidence type="ECO:0000313" key="4">
    <source>
        <dbReference type="Proteomes" id="UP000018001"/>
    </source>
</evidence>
<dbReference type="GO" id="GO:0072344">
    <property type="term" value="P:rescue of stalled ribosome"/>
    <property type="evidence" value="ECO:0007669"/>
    <property type="project" value="InterPro"/>
</dbReference>
<feature type="compositionally biased region" description="Basic and acidic residues" evidence="1">
    <location>
        <begin position="85"/>
        <end position="97"/>
    </location>
</feature>
<dbReference type="AlphaFoldDB" id="V5G0G0"/>